<dbReference type="Proteomes" id="UP000237056">
    <property type="component" value="Unassembled WGS sequence"/>
</dbReference>
<organism evidence="2 3">
    <name type="scientific">Flavobacterium croceum DSM 17960</name>
    <dbReference type="NCBI Taxonomy" id="1121886"/>
    <lineage>
        <taxon>Bacteria</taxon>
        <taxon>Pseudomonadati</taxon>
        <taxon>Bacteroidota</taxon>
        <taxon>Flavobacteriia</taxon>
        <taxon>Flavobacteriales</taxon>
        <taxon>Flavobacteriaceae</taxon>
        <taxon>Flavobacterium</taxon>
    </lineage>
</organism>
<evidence type="ECO:0000313" key="3">
    <source>
        <dbReference type="Proteomes" id="UP000237056"/>
    </source>
</evidence>
<accession>A0A2S4N6X2</accession>
<sequence>MTEFKPLEFTEIDIVLGMMQEFYAIDNYPIDLEKSRKLFHYFISDEKLGKAFVVYNDDQMVGYFILTYIFSFEYQGIVTFIDELYLKSTHRGKGLGNKTVVFAQEFCRNKGDKMMYLEVEPHNKNAQKLYLANHFEEHNRNILKHKLY</sequence>
<dbReference type="RefSeq" id="WP_103726329.1">
    <property type="nucleotide sequence ID" value="NZ_PQNY01000010.1"/>
</dbReference>
<protein>
    <submittedName>
        <fullName evidence="2">GNAT family acetyltransferase</fullName>
    </submittedName>
</protein>
<dbReference type="InterPro" id="IPR000182">
    <property type="entry name" value="GNAT_dom"/>
</dbReference>
<dbReference type="EMBL" id="PQNY01000010">
    <property type="protein sequence ID" value="POS01478.1"/>
    <property type="molecule type" value="Genomic_DNA"/>
</dbReference>
<dbReference type="CDD" id="cd04301">
    <property type="entry name" value="NAT_SF"/>
    <property type="match status" value="1"/>
</dbReference>
<evidence type="ECO:0000313" key="2">
    <source>
        <dbReference type="EMBL" id="POS01478.1"/>
    </source>
</evidence>
<comment type="caution">
    <text evidence="2">The sequence shown here is derived from an EMBL/GenBank/DDBJ whole genome shotgun (WGS) entry which is preliminary data.</text>
</comment>
<gene>
    <name evidence="2" type="ORF">Q361_11061</name>
</gene>
<dbReference type="SUPFAM" id="SSF55729">
    <property type="entry name" value="Acyl-CoA N-acyltransferases (Nat)"/>
    <property type="match status" value="1"/>
</dbReference>
<dbReference type="PROSITE" id="PS51186">
    <property type="entry name" value="GNAT"/>
    <property type="match status" value="1"/>
</dbReference>
<reference evidence="2 3" key="1">
    <citation type="submission" date="2018-01" db="EMBL/GenBank/DDBJ databases">
        <title>Genomic Encyclopedia of Type Strains, Phase I: the one thousand microbial genomes (KMG-I) project.</title>
        <authorList>
            <person name="Goeker M."/>
        </authorList>
    </citation>
    <scope>NUCLEOTIDE SEQUENCE [LARGE SCALE GENOMIC DNA]</scope>
    <source>
        <strain evidence="2 3">DSM 17960</strain>
    </source>
</reference>
<dbReference type="AlphaFoldDB" id="A0A2S4N6X2"/>
<dbReference type="GO" id="GO:0016747">
    <property type="term" value="F:acyltransferase activity, transferring groups other than amino-acyl groups"/>
    <property type="evidence" value="ECO:0007669"/>
    <property type="project" value="InterPro"/>
</dbReference>
<proteinExistence type="predicted"/>
<keyword evidence="2" id="KW-0808">Transferase</keyword>
<dbReference type="Pfam" id="PF00583">
    <property type="entry name" value="Acetyltransf_1"/>
    <property type="match status" value="1"/>
</dbReference>
<name>A0A2S4N6X2_9FLAO</name>
<dbReference type="InterPro" id="IPR016181">
    <property type="entry name" value="Acyl_CoA_acyltransferase"/>
</dbReference>
<feature type="domain" description="N-acetyltransferase" evidence="1">
    <location>
        <begin position="2"/>
        <end position="148"/>
    </location>
</feature>
<keyword evidence="3" id="KW-1185">Reference proteome</keyword>
<dbReference type="OrthoDB" id="9805924at2"/>
<dbReference type="Gene3D" id="3.40.630.30">
    <property type="match status" value="1"/>
</dbReference>
<evidence type="ECO:0000259" key="1">
    <source>
        <dbReference type="PROSITE" id="PS51186"/>
    </source>
</evidence>